<sequence length="677" mass="75727">MDSSESLDIDDQEENGDEFYEKIEAPKFVDLTAPDPYNPGDDRYWFCLRVGCDQKHEEEMDSEAIYKNFVLRVMAARSPNVRLRKALYRKDSGTNLKCPRTVPAKPSKSRVSRLALISSISRRIVDPKVKVKPISKQTVTPNVKAKQPSFVAKALTTPRTKKQLSNPDAFRSVRNPKTTATAVPKSRVAAKALLFHSPKKSLRTKSSLELNTPVKTLCAEMKELEITSAKKQLPPDAAKKQLRGREVKSGVFDGLHSQNHKNRKVKCSKYLKKNNTEENSQQYHYPVPHERDENDFSEAEIEEKIRNGSQGLCSTFKNNEGNENEGPLTNKVEASSDACGSDSNSLSNCEGRSSENDNKRHTSTSDDKENDTEVMESDDKENFSASDDNRESDQKVSHIERKILGKHESPKGNQKTTEAKSKQSKENSTTAASSAQGLKHKKPKPTNPKPFRLRTDERGILKEQEKKLYPATLSEITTVPSVPGGSLQKKCHNAIQRIEKCIEQTENCTHTNENIEKETNRAQISQPQKETCSLKNSKDRVGRKFSSAPLRHTISSQKKLVASQQECSPDKSSLKLGSKLRRTKSPSMKEHARPREAASGRKEMISVMTTDQLGTIKENSPTILEAKKAAKPTESRGKGSVSPVSRPSLQGRRFKTIAKEPNFHAIHVPKSCTRRVA</sequence>
<feature type="region of interest" description="Disordered" evidence="1">
    <location>
        <begin position="627"/>
        <end position="652"/>
    </location>
</feature>
<dbReference type="EMBL" id="JARPOI010000014">
    <property type="protein sequence ID" value="KAJ9159318.1"/>
    <property type="molecule type" value="Genomic_DNA"/>
</dbReference>
<feature type="compositionally biased region" description="Polar residues" evidence="1">
    <location>
        <begin position="426"/>
        <end position="436"/>
    </location>
</feature>
<feature type="compositionally biased region" description="Polar residues" evidence="1">
    <location>
        <begin position="307"/>
        <end position="321"/>
    </location>
</feature>
<keyword evidence="3" id="KW-1185">Reference proteome</keyword>
<dbReference type="PANTHER" id="PTHR37241">
    <property type="entry name" value="NEUROFILAMENT HEAVY PROTEIN"/>
    <property type="match status" value="1"/>
</dbReference>
<organism evidence="2 3">
    <name type="scientific">Hevea brasiliensis</name>
    <name type="common">Para rubber tree</name>
    <name type="synonym">Siphonia brasiliensis</name>
    <dbReference type="NCBI Taxonomy" id="3981"/>
    <lineage>
        <taxon>Eukaryota</taxon>
        <taxon>Viridiplantae</taxon>
        <taxon>Streptophyta</taxon>
        <taxon>Embryophyta</taxon>
        <taxon>Tracheophyta</taxon>
        <taxon>Spermatophyta</taxon>
        <taxon>Magnoliopsida</taxon>
        <taxon>eudicotyledons</taxon>
        <taxon>Gunneridae</taxon>
        <taxon>Pentapetalae</taxon>
        <taxon>rosids</taxon>
        <taxon>fabids</taxon>
        <taxon>Malpighiales</taxon>
        <taxon>Euphorbiaceae</taxon>
        <taxon>Crotonoideae</taxon>
        <taxon>Micrandreae</taxon>
        <taxon>Hevea</taxon>
    </lineage>
</organism>
<evidence type="ECO:0000313" key="2">
    <source>
        <dbReference type="EMBL" id="KAJ9159318.1"/>
    </source>
</evidence>
<feature type="region of interest" description="Disordered" evidence="1">
    <location>
        <begin position="522"/>
        <end position="543"/>
    </location>
</feature>
<feature type="region of interest" description="Disordered" evidence="1">
    <location>
        <begin position="561"/>
        <end position="601"/>
    </location>
</feature>
<feature type="compositionally biased region" description="Basic and acidic residues" evidence="1">
    <location>
        <begin position="627"/>
        <end position="637"/>
    </location>
</feature>
<feature type="region of interest" description="Disordered" evidence="1">
    <location>
        <begin position="307"/>
        <end position="466"/>
    </location>
</feature>
<accession>A0ABQ9L6E3</accession>
<name>A0ABQ9L6E3_HEVBR</name>
<feature type="compositionally biased region" description="Polar residues" evidence="1">
    <location>
        <begin position="341"/>
        <end position="351"/>
    </location>
</feature>
<dbReference type="PANTHER" id="PTHR37241:SF1">
    <property type="entry name" value="NEUROFILAMENT HEAVY PROTEIN"/>
    <property type="match status" value="1"/>
</dbReference>
<evidence type="ECO:0008006" key="4">
    <source>
        <dbReference type="Google" id="ProtNLM"/>
    </source>
</evidence>
<feature type="region of interest" description="Disordered" evidence="1">
    <location>
        <begin position="273"/>
        <end position="294"/>
    </location>
</feature>
<gene>
    <name evidence="2" type="ORF">P3X46_024829</name>
</gene>
<feature type="compositionally biased region" description="Basic and acidic residues" evidence="1">
    <location>
        <begin position="387"/>
        <end position="410"/>
    </location>
</feature>
<evidence type="ECO:0000313" key="3">
    <source>
        <dbReference type="Proteomes" id="UP001174677"/>
    </source>
</evidence>
<proteinExistence type="predicted"/>
<reference evidence="2" key="1">
    <citation type="journal article" date="2023" name="Plant Biotechnol. J.">
        <title>Chromosome-level wild Hevea brasiliensis genome provides new tools for genomic-assisted breeding and valuable loci to elevate rubber yield.</title>
        <authorList>
            <person name="Cheng H."/>
            <person name="Song X."/>
            <person name="Hu Y."/>
            <person name="Wu T."/>
            <person name="Yang Q."/>
            <person name="An Z."/>
            <person name="Feng S."/>
            <person name="Deng Z."/>
            <person name="Wu W."/>
            <person name="Zeng X."/>
            <person name="Tu M."/>
            <person name="Wang X."/>
            <person name="Huang H."/>
        </authorList>
    </citation>
    <scope>NUCLEOTIDE SEQUENCE</scope>
    <source>
        <strain evidence="2">MT/VB/25A 57/8</strain>
    </source>
</reference>
<dbReference type="Proteomes" id="UP001174677">
    <property type="component" value="Chromosome 14"/>
</dbReference>
<feature type="compositionally biased region" description="Polar residues" evidence="1">
    <location>
        <begin position="522"/>
        <end position="535"/>
    </location>
</feature>
<feature type="compositionally biased region" description="Basic and acidic residues" evidence="1">
    <location>
        <begin position="587"/>
        <end position="601"/>
    </location>
</feature>
<evidence type="ECO:0000256" key="1">
    <source>
        <dbReference type="SAM" id="MobiDB-lite"/>
    </source>
</evidence>
<comment type="caution">
    <text evidence="2">The sequence shown here is derived from an EMBL/GenBank/DDBJ whole genome shotgun (WGS) entry which is preliminary data.</text>
</comment>
<protein>
    <recommendedName>
        <fullName evidence="4">TPX2 central domain-containing protein</fullName>
    </recommendedName>
</protein>
<feature type="compositionally biased region" description="Acidic residues" evidence="1">
    <location>
        <begin position="368"/>
        <end position="379"/>
    </location>
</feature>
<feature type="compositionally biased region" description="Basic and acidic residues" evidence="1">
    <location>
        <begin position="453"/>
        <end position="466"/>
    </location>
</feature>
<feature type="compositionally biased region" description="Basic and acidic residues" evidence="1">
    <location>
        <begin position="352"/>
        <end position="367"/>
    </location>
</feature>